<keyword evidence="3" id="KW-1185">Reference proteome</keyword>
<dbReference type="RefSeq" id="WP_109387619.1">
    <property type="nucleotide sequence ID" value="NZ_QETF01000004.1"/>
</dbReference>
<dbReference type="InterPro" id="IPR045601">
    <property type="entry name" value="DUF6455"/>
</dbReference>
<gene>
    <name evidence="2" type="ORF">DFK10_06025</name>
</gene>
<evidence type="ECO:0000259" key="1">
    <source>
        <dbReference type="Pfam" id="PF20056"/>
    </source>
</evidence>
<dbReference type="EMBL" id="QETF01000004">
    <property type="protein sequence ID" value="PWG17771.1"/>
    <property type="molecule type" value="Genomic_DNA"/>
</dbReference>
<organism evidence="2 3">
    <name type="scientific">Salibaculum griseiflavum</name>
    <dbReference type="NCBI Taxonomy" id="1914409"/>
    <lineage>
        <taxon>Bacteria</taxon>
        <taxon>Pseudomonadati</taxon>
        <taxon>Pseudomonadota</taxon>
        <taxon>Alphaproteobacteria</taxon>
        <taxon>Rhodobacterales</taxon>
        <taxon>Roseobacteraceae</taxon>
        <taxon>Salibaculum</taxon>
    </lineage>
</organism>
<accession>A0A2V1P5I3</accession>
<protein>
    <recommendedName>
        <fullName evidence="1">DUF6455 domain-containing protein</fullName>
    </recommendedName>
</protein>
<sequence length="83" mass="8962">MTKLGDTREHYWLMLGMARARGVDLGQAMKDGRLSAPDYAEMVTACRSCTQPGACRKLLDSHASLATGPGYCVNQDKLSALAE</sequence>
<proteinExistence type="predicted"/>
<reference evidence="3" key="1">
    <citation type="submission" date="2018-05" db="EMBL/GenBank/DDBJ databases">
        <authorList>
            <person name="Du Z."/>
            <person name="Wang X."/>
        </authorList>
    </citation>
    <scope>NUCLEOTIDE SEQUENCE [LARGE SCALE GENOMIC DNA]</scope>
    <source>
        <strain evidence="3">WDS4C29</strain>
    </source>
</reference>
<dbReference type="OrthoDB" id="7689275at2"/>
<evidence type="ECO:0000313" key="2">
    <source>
        <dbReference type="EMBL" id="PWG17771.1"/>
    </source>
</evidence>
<evidence type="ECO:0000313" key="3">
    <source>
        <dbReference type="Proteomes" id="UP000245293"/>
    </source>
</evidence>
<comment type="caution">
    <text evidence="2">The sequence shown here is derived from an EMBL/GenBank/DDBJ whole genome shotgun (WGS) entry which is preliminary data.</text>
</comment>
<name>A0A2V1P5I3_9RHOB</name>
<dbReference type="Pfam" id="PF20056">
    <property type="entry name" value="DUF6455"/>
    <property type="match status" value="1"/>
</dbReference>
<dbReference type="Proteomes" id="UP000245293">
    <property type="component" value="Unassembled WGS sequence"/>
</dbReference>
<feature type="domain" description="DUF6455" evidence="1">
    <location>
        <begin position="1"/>
        <end position="82"/>
    </location>
</feature>
<dbReference type="AlphaFoldDB" id="A0A2V1P5I3"/>